<organism evidence="2 3">
    <name type="scientific">Desulfosporosinus hippei DSM 8344</name>
    <dbReference type="NCBI Taxonomy" id="1121419"/>
    <lineage>
        <taxon>Bacteria</taxon>
        <taxon>Bacillati</taxon>
        <taxon>Bacillota</taxon>
        <taxon>Clostridia</taxon>
        <taxon>Eubacteriales</taxon>
        <taxon>Desulfitobacteriaceae</taxon>
        <taxon>Desulfosporosinus</taxon>
    </lineage>
</organism>
<name>A0A1G7YRL1_9FIRM</name>
<gene>
    <name evidence="2" type="ORF">SAMN05443529_108138</name>
</gene>
<evidence type="ECO:0000256" key="1">
    <source>
        <dbReference type="SAM" id="SignalP"/>
    </source>
</evidence>
<proteinExistence type="predicted"/>
<reference evidence="3" key="1">
    <citation type="submission" date="2016-10" db="EMBL/GenBank/DDBJ databases">
        <authorList>
            <person name="Varghese N."/>
            <person name="Submissions S."/>
        </authorList>
    </citation>
    <scope>NUCLEOTIDE SEQUENCE [LARGE SCALE GENOMIC DNA]</scope>
    <source>
        <strain evidence="3">DSM 8344</strain>
    </source>
</reference>
<keyword evidence="3" id="KW-1185">Reference proteome</keyword>
<evidence type="ECO:0008006" key="4">
    <source>
        <dbReference type="Google" id="ProtNLM"/>
    </source>
</evidence>
<dbReference type="Proteomes" id="UP000198656">
    <property type="component" value="Unassembled WGS sequence"/>
</dbReference>
<evidence type="ECO:0000313" key="3">
    <source>
        <dbReference type="Proteomes" id="UP000198656"/>
    </source>
</evidence>
<dbReference type="AlphaFoldDB" id="A0A1G7YRL1"/>
<keyword evidence="1" id="KW-0732">Signal</keyword>
<evidence type="ECO:0000313" key="2">
    <source>
        <dbReference type="EMBL" id="SDG99212.1"/>
    </source>
</evidence>
<dbReference type="Pfam" id="PF14275">
    <property type="entry name" value="DUF4362"/>
    <property type="match status" value="1"/>
</dbReference>
<dbReference type="EMBL" id="FNCP01000008">
    <property type="protein sequence ID" value="SDG99212.1"/>
    <property type="molecule type" value="Genomic_DNA"/>
</dbReference>
<protein>
    <recommendedName>
        <fullName evidence="4">DUF4362 domain-containing protein</fullName>
    </recommendedName>
</protein>
<dbReference type="InterPro" id="IPR025372">
    <property type="entry name" value="DUF4362"/>
</dbReference>
<feature type="chain" id="PRO_5039092419" description="DUF4362 domain-containing protein" evidence="1">
    <location>
        <begin position="21"/>
        <end position="150"/>
    </location>
</feature>
<dbReference type="PROSITE" id="PS51257">
    <property type="entry name" value="PROKAR_LIPOPROTEIN"/>
    <property type="match status" value="1"/>
</dbReference>
<sequence length="150" mass="16459">MKRFSLVLATLVLAITITGCSDTKVSEQIQPQESKTFQGNIVVNQSGAISDVNVVDNFLASVSQGEVANLQINKFTEEGDPIFQTIYYDKNVIKLTIDDSQDKMRAGNKGPGTKTGEYVRLVKEEDGKNIVYNLIDKTGNPSRILVSSNK</sequence>
<feature type="signal peptide" evidence="1">
    <location>
        <begin position="1"/>
        <end position="20"/>
    </location>
</feature>
<accession>A0A1G7YRL1</accession>
<dbReference type="RefSeq" id="WP_176786115.1">
    <property type="nucleotide sequence ID" value="NZ_FNCP01000008.1"/>
</dbReference>